<dbReference type="EMBL" id="JACHIF010000006">
    <property type="protein sequence ID" value="MBB5038908.1"/>
    <property type="molecule type" value="Genomic_DNA"/>
</dbReference>
<keyword evidence="10" id="KW-0456">Lyase</keyword>
<evidence type="ECO:0000256" key="3">
    <source>
        <dbReference type="ARBA" id="ARBA00022691"/>
    </source>
</evidence>
<keyword evidence="2" id="KW-0004">4Fe-4S</keyword>
<dbReference type="InterPro" id="IPR040064">
    <property type="entry name" value="MoaA-like"/>
</dbReference>
<sequence>MEDAFGHRISYLRVSITDRCNERCRYCMPEEEQAWFPKDEVLTYDEMLRVLRVGAGLGIRKVRVTGGEPLTRPGVADFCAQISAIPGIEEIGISTNGTLLSKQENGVTMAERLVKAGVRSANVSLDSLDRAAYQRSTSRDLLPKVMEGIDAAIAAGFRSIRLNCVLMKNQTEREFVPLMNYAWEKGLLLRFIELMPVSTQEVLSEDNFLATGTAKQLIEQHTGPLIPLPDFKTNGPANYYAVPGTEQKIGFIGAMTNLHFCETCNKLRLTSDGKLRPCLGSWLEFDLRNVLRSGCTDDELASFILGVVERKPKEHDFRDNYLPNRRMIAIGG</sequence>
<comment type="caution">
    <text evidence="12">The sequence shown here is derived from an EMBL/GenBank/DDBJ whole genome shotgun (WGS) entry which is preliminary data.</text>
</comment>
<keyword evidence="7" id="KW-0411">Iron-sulfur</keyword>
<evidence type="ECO:0000256" key="10">
    <source>
        <dbReference type="ARBA" id="ARBA00023239"/>
    </source>
</evidence>
<comment type="cofactor">
    <cofactor evidence="1">
        <name>[4Fe-4S] cluster</name>
        <dbReference type="ChEBI" id="CHEBI:49883"/>
    </cofactor>
</comment>
<dbReference type="GO" id="GO:0051539">
    <property type="term" value="F:4 iron, 4 sulfur cluster binding"/>
    <property type="evidence" value="ECO:0007669"/>
    <property type="project" value="UniProtKB-KW"/>
</dbReference>
<dbReference type="InterPro" id="IPR010505">
    <property type="entry name" value="MoaA_twitch"/>
</dbReference>
<dbReference type="SFLD" id="SFLDG01383">
    <property type="entry name" value="cyclic_pyranopterin_phosphate"/>
    <property type="match status" value="1"/>
</dbReference>
<evidence type="ECO:0000256" key="8">
    <source>
        <dbReference type="ARBA" id="ARBA00023134"/>
    </source>
</evidence>
<dbReference type="Pfam" id="PF04055">
    <property type="entry name" value="Radical_SAM"/>
    <property type="match status" value="1"/>
</dbReference>
<dbReference type="Gene3D" id="3.20.20.70">
    <property type="entry name" value="Aldolase class I"/>
    <property type="match status" value="1"/>
</dbReference>
<organism evidence="12 13">
    <name type="scientific">Prosthecobacter dejongeii</name>
    <dbReference type="NCBI Taxonomy" id="48465"/>
    <lineage>
        <taxon>Bacteria</taxon>
        <taxon>Pseudomonadati</taxon>
        <taxon>Verrucomicrobiota</taxon>
        <taxon>Verrucomicrobiia</taxon>
        <taxon>Verrucomicrobiales</taxon>
        <taxon>Verrucomicrobiaceae</taxon>
        <taxon>Prosthecobacter</taxon>
    </lineage>
</organism>
<dbReference type="SFLD" id="SFLDG01067">
    <property type="entry name" value="SPASM/twitch_domain_containing"/>
    <property type="match status" value="1"/>
</dbReference>
<evidence type="ECO:0000313" key="13">
    <source>
        <dbReference type="Proteomes" id="UP000534294"/>
    </source>
</evidence>
<dbReference type="GO" id="GO:0046872">
    <property type="term" value="F:metal ion binding"/>
    <property type="evidence" value="ECO:0007669"/>
    <property type="project" value="UniProtKB-KW"/>
</dbReference>
<keyword evidence="3" id="KW-0949">S-adenosyl-L-methionine</keyword>
<dbReference type="InterPro" id="IPR013483">
    <property type="entry name" value="MoaA"/>
</dbReference>
<dbReference type="PROSITE" id="PS51918">
    <property type="entry name" value="RADICAL_SAM"/>
    <property type="match status" value="1"/>
</dbReference>
<feature type="domain" description="Radical SAM core" evidence="11">
    <location>
        <begin position="4"/>
        <end position="224"/>
    </location>
</feature>
<keyword evidence="4" id="KW-0479">Metal-binding</keyword>
<dbReference type="CDD" id="cd21117">
    <property type="entry name" value="Twitch_MoaA"/>
    <property type="match status" value="1"/>
</dbReference>
<evidence type="ECO:0000256" key="6">
    <source>
        <dbReference type="ARBA" id="ARBA00023004"/>
    </source>
</evidence>
<dbReference type="GO" id="GO:0006777">
    <property type="term" value="P:Mo-molybdopterin cofactor biosynthetic process"/>
    <property type="evidence" value="ECO:0007669"/>
    <property type="project" value="UniProtKB-KW"/>
</dbReference>
<dbReference type="PANTHER" id="PTHR22960:SF0">
    <property type="entry name" value="MOLYBDENUM COFACTOR BIOSYNTHESIS PROTEIN 1"/>
    <property type="match status" value="1"/>
</dbReference>
<evidence type="ECO:0000259" key="11">
    <source>
        <dbReference type="PROSITE" id="PS51918"/>
    </source>
</evidence>
<dbReference type="InterPro" id="IPR013785">
    <property type="entry name" value="Aldolase_TIM"/>
</dbReference>
<dbReference type="NCBIfam" id="TIGR02666">
    <property type="entry name" value="moaA"/>
    <property type="match status" value="1"/>
</dbReference>
<dbReference type="InterPro" id="IPR007197">
    <property type="entry name" value="rSAM"/>
</dbReference>
<dbReference type="AlphaFoldDB" id="A0A7W7YMH3"/>
<keyword evidence="6" id="KW-0408">Iron</keyword>
<dbReference type="GO" id="GO:0005525">
    <property type="term" value="F:GTP binding"/>
    <property type="evidence" value="ECO:0007669"/>
    <property type="project" value="UniProtKB-KW"/>
</dbReference>
<dbReference type="SMART" id="SM00729">
    <property type="entry name" value="Elp3"/>
    <property type="match status" value="1"/>
</dbReference>
<evidence type="ECO:0000256" key="1">
    <source>
        <dbReference type="ARBA" id="ARBA00001966"/>
    </source>
</evidence>
<keyword evidence="9" id="KW-0501">Molybdenum cofactor biosynthesis</keyword>
<evidence type="ECO:0000256" key="5">
    <source>
        <dbReference type="ARBA" id="ARBA00022741"/>
    </source>
</evidence>
<dbReference type="InterPro" id="IPR050105">
    <property type="entry name" value="MoCo_biosynth_MoaA/MoaC"/>
</dbReference>
<dbReference type="RefSeq" id="WP_184210137.1">
    <property type="nucleotide sequence ID" value="NZ_JACHIF010000006.1"/>
</dbReference>
<proteinExistence type="predicted"/>
<dbReference type="CDD" id="cd01335">
    <property type="entry name" value="Radical_SAM"/>
    <property type="match status" value="1"/>
</dbReference>
<evidence type="ECO:0000313" key="12">
    <source>
        <dbReference type="EMBL" id="MBB5038908.1"/>
    </source>
</evidence>
<gene>
    <name evidence="12" type="ORF">HNQ64_003173</name>
</gene>
<dbReference type="GO" id="GO:0061799">
    <property type="term" value="F:cyclic pyranopterin monophosphate synthase activity"/>
    <property type="evidence" value="ECO:0007669"/>
    <property type="project" value="TreeGrafter"/>
</dbReference>
<keyword evidence="8" id="KW-0342">GTP-binding</keyword>
<dbReference type="Proteomes" id="UP000534294">
    <property type="component" value="Unassembled WGS sequence"/>
</dbReference>
<dbReference type="InterPro" id="IPR058240">
    <property type="entry name" value="rSAM_sf"/>
</dbReference>
<dbReference type="SFLD" id="SFLDG01386">
    <property type="entry name" value="main_SPASM_domain-containing"/>
    <property type="match status" value="1"/>
</dbReference>
<dbReference type="PANTHER" id="PTHR22960">
    <property type="entry name" value="MOLYBDOPTERIN COFACTOR SYNTHESIS PROTEIN A"/>
    <property type="match status" value="1"/>
</dbReference>
<dbReference type="InterPro" id="IPR006638">
    <property type="entry name" value="Elp3/MiaA/NifB-like_rSAM"/>
</dbReference>
<dbReference type="SFLD" id="SFLDS00029">
    <property type="entry name" value="Radical_SAM"/>
    <property type="match status" value="1"/>
</dbReference>
<evidence type="ECO:0000256" key="4">
    <source>
        <dbReference type="ARBA" id="ARBA00022723"/>
    </source>
</evidence>
<protein>
    <submittedName>
        <fullName evidence="12">Cyclic pyranopterin phosphate synthase</fullName>
    </submittedName>
</protein>
<reference evidence="12 13" key="1">
    <citation type="submission" date="2020-08" db="EMBL/GenBank/DDBJ databases">
        <title>Genomic Encyclopedia of Type Strains, Phase IV (KMG-IV): sequencing the most valuable type-strain genomes for metagenomic binning, comparative biology and taxonomic classification.</title>
        <authorList>
            <person name="Goeker M."/>
        </authorList>
    </citation>
    <scope>NUCLEOTIDE SEQUENCE [LARGE SCALE GENOMIC DNA]</scope>
    <source>
        <strain evidence="12 13">DSM 12251</strain>
    </source>
</reference>
<dbReference type="Pfam" id="PF06463">
    <property type="entry name" value="Mob_synth_C"/>
    <property type="match status" value="1"/>
</dbReference>
<dbReference type="GO" id="GO:0061798">
    <property type="term" value="F:GTP 3',8'-cyclase activity"/>
    <property type="evidence" value="ECO:0007669"/>
    <property type="project" value="TreeGrafter"/>
</dbReference>
<evidence type="ECO:0000256" key="7">
    <source>
        <dbReference type="ARBA" id="ARBA00023014"/>
    </source>
</evidence>
<name>A0A7W7YMH3_9BACT</name>
<evidence type="ECO:0000256" key="9">
    <source>
        <dbReference type="ARBA" id="ARBA00023150"/>
    </source>
</evidence>
<keyword evidence="5" id="KW-0547">Nucleotide-binding</keyword>
<accession>A0A7W7YMH3</accession>
<dbReference type="SUPFAM" id="SSF102114">
    <property type="entry name" value="Radical SAM enzymes"/>
    <property type="match status" value="1"/>
</dbReference>
<keyword evidence="13" id="KW-1185">Reference proteome</keyword>
<evidence type="ECO:0000256" key="2">
    <source>
        <dbReference type="ARBA" id="ARBA00022485"/>
    </source>
</evidence>